<reference evidence="1 2" key="1">
    <citation type="submission" date="2016-02" db="EMBL/GenBank/DDBJ databases">
        <title>Band-tailed pigeon sequencing and assembly.</title>
        <authorList>
            <person name="Soares A.E."/>
            <person name="Novak B.J."/>
            <person name="Rice E.S."/>
            <person name="O'Connell B."/>
            <person name="Chang D."/>
            <person name="Weber S."/>
            <person name="Shapiro B."/>
        </authorList>
    </citation>
    <scope>NUCLEOTIDE SEQUENCE [LARGE SCALE GENOMIC DNA]</scope>
    <source>
        <strain evidence="1">BTP2013</strain>
        <tissue evidence="1">Blood</tissue>
    </source>
</reference>
<sequence>MRDTNRAHSSQLLPGESAYRRAPGFFNTIATDTYIQTVFLVTNEGTLKSSSFKTADMTEHQQCRAIQKVTSCGRRRCAVSEMLVCRCAGTAVLLRQGCGVQS</sequence>
<accession>A0A1V4J9Q7</accession>
<name>A0A1V4J9Q7_PATFA</name>
<comment type="caution">
    <text evidence="1">The sequence shown here is derived from an EMBL/GenBank/DDBJ whole genome shotgun (WGS) entry which is preliminary data.</text>
</comment>
<proteinExistence type="predicted"/>
<evidence type="ECO:0000313" key="2">
    <source>
        <dbReference type="Proteomes" id="UP000190648"/>
    </source>
</evidence>
<gene>
    <name evidence="1" type="ORF">AV530_012910</name>
</gene>
<organism evidence="1 2">
    <name type="scientific">Patagioenas fasciata monilis</name>
    <dbReference type="NCBI Taxonomy" id="372326"/>
    <lineage>
        <taxon>Eukaryota</taxon>
        <taxon>Metazoa</taxon>
        <taxon>Chordata</taxon>
        <taxon>Craniata</taxon>
        <taxon>Vertebrata</taxon>
        <taxon>Euteleostomi</taxon>
        <taxon>Archelosauria</taxon>
        <taxon>Archosauria</taxon>
        <taxon>Dinosauria</taxon>
        <taxon>Saurischia</taxon>
        <taxon>Theropoda</taxon>
        <taxon>Coelurosauria</taxon>
        <taxon>Aves</taxon>
        <taxon>Neognathae</taxon>
        <taxon>Neoaves</taxon>
        <taxon>Columbimorphae</taxon>
        <taxon>Columbiformes</taxon>
        <taxon>Columbidae</taxon>
        <taxon>Patagioenas</taxon>
    </lineage>
</organism>
<protein>
    <submittedName>
        <fullName evidence="1">Uncharacterized protein</fullName>
    </submittedName>
</protein>
<dbReference type="Proteomes" id="UP000190648">
    <property type="component" value="Unassembled WGS sequence"/>
</dbReference>
<dbReference type="AlphaFoldDB" id="A0A1V4J9Q7"/>
<keyword evidence="2" id="KW-1185">Reference proteome</keyword>
<evidence type="ECO:0000313" key="1">
    <source>
        <dbReference type="EMBL" id="OPJ68829.1"/>
    </source>
</evidence>
<dbReference type="EMBL" id="LSYS01008398">
    <property type="protein sequence ID" value="OPJ68829.1"/>
    <property type="molecule type" value="Genomic_DNA"/>
</dbReference>